<dbReference type="Proteomes" id="UP000541444">
    <property type="component" value="Unassembled WGS sequence"/>
</dbReference>
<keyword evidence="1" id="KW-1133">Transmembrane helix</keyword>
<proteinExistence type="predicted"/>
<feature type="transmembrane region" description="Helical" evidence="1">
    <location>
        <begin position="75"/>
        <end position="95"/>
    </location>
</feature>
<protein>
    <submittedName>
        <fullName evidence="2">Uncharacterized protein</fullName>
    </submittedName>
</protein>
<gene>
    <name evidence="2" type="ORF">GIB67_034178</name>
</gene>
<reference evidence="2 3" key="1">
    <citation type="journal article" date="2020" name="IScience">
        <title>Genome Sequencing of the Endangered Kingdonia uniflora (Circaeasteraceae, Ranunculales) Reveals Potential Mechanisms of Evolutionary Specialization.</title>
        <authorList>
            <person name="Sun Y."/>
            <person name="Deng T."/>
            <person name="Zhang A."/>
            <person name="Moore M.J."/>
            <person name="Landis J.B."/>
            <person name="Lin N."/>
            <person name="Zhang H."/>
            <person name="Zhang X."/>
            <person name="Huang J."/>
            <person name="Zhang X."/>
            <person name="Sun H."/>
            <person name="Wang H."/>
        </authorList>
    </citation>
    <scope>NUCLEOTIDE SEQUENCE [LARGE SCALE GENOMIC DNA]</scope>
    <source>
        <strain evidence="2">TB1705</strain>
        <tissue evidence="2">Leaf</tissue>
    </source>
</reference>
<keyword evidence="1" id="KW-0472">Membrane</keyword>
<comment type="caution">
    <text evidence="2">The sequence shown here is derived from an EMBL/GenBank/DDBJ whole genome shotgun (WGS) entry which is preliminary data.</text>
</comment>
<evidence type="ECO:0000313" key="3">
    <source>
        <dbReference type="Proteomes" id="UP000541444"/>
    </source>
</evidence>
<keyword evidence="3" id="KW-1185">Reference proteome</keyword>
<dbReference type="AlphaFoldDB" id="A0A7J7NRI1"/>
<evidence type="ECO:0000313" key="2">
    <source>
        <dbReference type="EMBL" id="KAF6169786.1"/>
    </source>
</evidence>
<accession>A0A7J7NRI1</accession>
<dbReference type="EMBL" id="JACGCM010000622">
    <property type="protein sequence ID" value="KAF6169786.1"/>
    <property type="molecule type" value="Genomic_DNA"/>
</dbReference>
<keyword evidence="1" id="KW-0812">Transmembrane</keyword>
<feature type="transmembrane region" description="Helical" evidence="1">
    <location>
        <begin position="30"/>
        <end position="54"/>
    </location>
</feature>
<name>A0A7J7NRI1_9MAGN</name>
<organism evidence="2 3">
    <name type="scientific">Kingdonia uniflora</name>
    <dbReference type="NCBI Taxonomy" id="39325"/>
    <lineage>
        <taxon>Eukaryota</taxon>
        <taxon>Viridiplantae</taxon>
        <taxon>Streptophyta</taxon>
        <taxon>Embryophyta</taxon>
        <taxon>Tracheophyta</taxon>
        <taxon>Spermatophyta</taxon>
        <taxon>Magnoliopsida</taxon>
        <taxon>Ranunculales</taxon>
        <taxon>Circaeasteraceae</taxon>
        <taxon>Kingdonia</taxon>
    </lineage>
</organism>
<evidence type="ECO:0000256" key="1">
    <source>
        <dbReference type="SAM" id="Phobius"/>
    </source>
</evidence>
<sequence length="126" mass="13948">MYAFEFLCLPIGWFLLPRRAAAVRGSRGNSYGSVVAALVADLFQSLPPLLLLFYSVERGYFSRIKSPTNRHPFPIAAALFLCWADFGVVFDWWIVFGGGLLGLFRRGLPKPAIVAISVQMFASPSC</sequence>